<reference evidence="1" key="1">
    <citation type="journal article" date="2021" name="Proc. Natl. Acad. Sci. U.S.A.">
        <title>A Catalog of Tens of Thousands of Viruses from Human Metagenomes Reveals Hidden Associations with Chronic Diseases.</title>
        <authorList>
            <person name="Tisza M.J."/>
            <person name="Buck C.B."/>
        </authorList>
    </citation>
    <scope>NUCLEOTIDE SEQUENCE</scope>
    <source>
        <strain evidence="1">CtLeh52</strain>
    </source>
</reference>
<proteinExistence type="predicted"/>
<sequence length="40" mass="4749">MMMLYLRSFHAHILNAKISYGLPEIIMLKKDTVTKKIVNW</sequence>
<organism evidence="1">
    <name type="scientific">Siphoviridae sp. ctLeh52</name>
    <dbReference type="NCBI Taxonomy" id="2827849"/>
    <lineage>
        <taxon>Viruses</taxon>
        <taxon>Duplodnaviria</taxon>
        <taxon>Heunggongvirae</taxon>
        <taxon>Uroviricota</taxon>
        <taxon>Caudoviricetes</taxon>
    </lineage>
</organism>
<evidence type="ECO:0000313" key="1">
    <source>
        <dbReference type="EMBL" id="DAF43182.1"/>
    </source>
</evidence>
<name>A0A8S5RWN0_9CAUD</name>
<dbReference type="EMBL" id="BK032499">
    <property type="protein sequence ID" value="DAF43182.1"/>
    <property type="molecule type" value="Genomic_DNA"/>
</dbReference>
<accession>A0A8S5RWN0</accession>
<protein>
    <submittedName>
        <fullName evidence="1">Uncharacterized protein</fullName>
    </submittedName>
</protein>